<comment type="caution">
    <text evidence="2">The sequence shown here is derived from an EMBL/GenBank/DDBJ whole genome shotgun (WGS) entry which is preliminary data.</text>
</comment>
<dbReference type="Proteomes" id="UP000311713">
    <property type="component" value="Unassembled WGS sequence"/>
</dbReference>
<evidence type="ECO:0000313" key="3">
    <source>
        <dbReference type="Proteomes" id="UP000311713"/>
    </source>
</evidence>
<evidence type="ECO:0000313" key="2">
    <source>
        <dbReference type="EMBL" id="TNM34623.1"/>
    </source>
</evidence>
<sequence length="209" mass="23490">MPPLDPARGLLLDSDAYREDFRATDARVHGHDSWKLERAQHFEEAGRPAREALRQGDWARSLSLLEENRESLARFAEEDRRKESFFHRVRIVEEPLTPYLQWELHSLRLAAEYGERVRVVPVDLVRRWEAAGPLPELVVLGGLAVYQVRYTPEGVPDGGVRFDDPALVASWEGFLAGLYGQGEELGAYFTRAVAPLPPPVLGGSGHQPS</sequence>
<proteinExistence type="predicted"/>
<dbReference type="InterPro" id="IPR049244">
    <property type="entry name" value="DUF6879"/>
</dbReference>
<reference evidence="2 3" key="1">
    <citation type="submission" date="2019-06" db="EMBL/GenBank/DDBJ databases">
        <title>Draft genome of Streptomyces sedi sp. JCM16909.</title>
        <authorList>
            <person name="Klykleung N."/>
            <person name="Tanasupawat S."/>
            <person name="Kudo T."/>
            <person name="Yuki M."/>
            <person name="Ohkuma M."/>
        </authorList>
    </citation>
    <scope>NUCLEOTIDE SEQUENCE [LARGE SCALE GENOMIC DNA]</scope>
    <source>
        <strain evidence="2 3">JCM 16909</strain>
    </source>
</reference>
<dbReference type="Pfam" id="PF21806">
    <property type="entry name" value="DUF6879"/>
    <property type="match status" value="1"/>
</dbReference>
<keyword evidence="3" id="KW-1185">Reference proteome</keyword>
<name>A0A5C4VFD7_9ACTN</name>
<dbReference type="OrthoDB" id="3436275at2"/>
<dbReference type="EMBL" id="VDGT01000001">
    <property type="protein sequence ID" value="TNM34623.1"/>
    <property type="molecule type" value="Genomic_DNA"/>
</dbReference>
<evidence type="ECO:0000259" key="1">
    <source>
        <dbReference type="Pfam" id="PF21806"/>
    </source>
</evidence>
<organism evidence="2 3">
    <name type="scientific">Streptomyces sedi</name>
    <dbReference type="NCBI Taxonomy" id="555059"/>
    <lineage>
        <taxon>Bacteria</taxon>
        <taxon>Bacillati</taxon>
        <taxon>Actinomycetota</taxon>
        <taxon>Actinomycetes</taxon>
        <taxon>Kitasatosporales</taxon>
        <taxon>Streptomycetaceae</taxon>
        <taxon>Streptomyces</taxon>
    </lineage>
</organism>
<accession>A0A5C4VFD7</accession>
<dbReference type="AlphaFoldDB" id="A0A5C4VFD7"/>
<gene>
    <name evidence="2" type="ORF">FH715_00685</name>
</gene>
<protein>
    <recommendedName>
        <fullName evidence="1">DUF6879 domain-containing protein</fullName>
    </recommendedName>
</protein>
<feature type="domain" description="DUF6879" evidence="1">
    <location>
        <begin position="30"/>
        <end position="189"/>
    </location>
</feature>